<dbReference type="Proteomes" id="UP000249873">
    <property type="component" value="Chromosome"/>
</dbReference>
<protein>
    <submittedName>
        <fullName evidence="2">Pyridoxamine 5'-phosphate oxidase</fullName>
    </submittedName>
</protein>
<dbReference type="Gene3D" id="2.30.110.10">
    <property type="entry name" value="Electron Transport, Fmn-binding Protein, Chain A"/>
    <property type="match status" value="1"/>
</dbReference>
<gene>
    <name evidence="2" type="ORF">DJ013_08710</name>
</gene>
<reference evidence="2 3" key="1">
    <citation type="submission" date="2018-05" db="EMBL/GenBank/DDBJ databases">
        <title>Complete genome sequence of Arcticibacterium luteifluviistationis SM1504T, a cytophagaceae bacterium isolated from Arctic surface seawater.</title>
        <authorList>
            <person name="Li Y."/>
            <person name="Qin Q.-L."/>
        </authorList>
    </citation>
    <scope>NUCLEOTIDE SEQUENCE [LARGE SCALE GENOMIC DNA]</scope>
    <source>
        <strain evidence="2 3">SM1504</strain>
    </source>
</reference>
<dbReference type="SUPFAM" id="SSF50475">
    <property type="entry name" value="FMN-binding split barrel"/>
    <property type="match status" value="1"/>
</dbReference>
<evidence type="ECO:0000256" key="1">
    <source>
        <dbReference type="SAM" id="MobiDB-lite"/>
    </source>
</evidence>
<dbReference type="InterPro" id="IPR012349">
    <property type="entry name" value="Split_barrel_FMN-bd"/>
</dbReference>
<dbReference type="InterPro" id="IPR024747">
    <property type="entry name" value="Pyridox_Oxase-rel"/>
</dbReference>
<dbReference type="PANTHER" id="PTHR34071:SF2">
    <property type="entry name" value="FLAVIN-NUCLEOTIDE-BINDING PROTEIN"/>
    <property type="match status" value="1"/>
</dbReference>
<dbReference type="RefSeq" id="WP_111371379.1">
    <property type="nucleotide sequence ID" value="NZ_CP029480.1"/>
</dbReference>
<sequence length="210" mass="23997">MERKTKRTTPSRMANQRAHYDDQQIYDILDEALFCTISYAENNEPFSIPQSFVRVGNYVYLHGSVGSHLMRMLSDGRSVCITVMLADELVIAKTAFHHSVNYRSVVIFAKGELLESQEEKYEAFKALTEKMVPNSWDYLKPMSKKEVDKTTGIRFSLEEASAKIRQGDPGHEEDEMDLPIWTGLIPIKPLRQKPVPDSHGAKIDLPEHLK</sequence>
<feature type="compositionally biased region" description="Basic and acidic residues" evidence="1">
    <location>
        <begin position="194"/>
        <end position="210"/>
    </location>
</feature>
<organism evidence="2 3">
    <name type="scientific">Arcticibacterium luteifluviistationis</name>
    <dbReference type="NCBI Taxonomy" id="1784714"/>
    <lineage>
        <taxon>Bacteria</taxon>
        <taxon>Pseudomonadati</taxon>
        <taxon>Bacteroidota</taxon>
        <taxon>Cytophagia</taxon>
        <taxon>Cytophagales</taxon>
        <taxon>Leadbetterellaceae</taxon>
        <taxon>Arcticibacterium</taxon>
    </lineage>
</organism>
<proteinExistence type="predicted"/>
<dbReference type="Pfam" id="PF12900">
    <property type="entry name" value="Pyridox_ox_2"/>
    <property type="match status" value="1"/>
</dbReference>
<name>A0A2Z4GAS6_9BACT</name>
<evidence type="ECO:0000313" key="3">
    <source>
        <dbReference type="Proteomes" id="UP000249873"/>
    </source>
</evidence>
<dbReference type="OrthoDB" id="116031at2"/>
<evidence type="ECO:0000313" key="2">
    <source>
        <dbReference type="EMBL" id="AWV98244.1"/>
    </source>
</evidence>
<dbReference type="EMBL" id="CP029480">
    <property type="protein sequence ID" value="AWV98244.1"/>
    <property type="molecule type" value="Genomic_DNA"/>
</dbReference>
<dbReference type="AlphaFoldDB" id="A0A2Z4GAS6"/>
<feature type="region of interest" description="Disordered" evidence="1">
    <location>
        <begin position="191"/>
        <end position="210"/>
    </location>
</feature>
<dbReference type="PANTHER" id="PTHR34071">
    <property type="entry name" value="5-NITROIMIDAZOLE ANTIBIOTICS RESISTANCE PROTEIN, NIMA-FAMILY-RELATED PROTEIN-RELATED"/>
    <property type="match status" value="1"/>
</dbReference>
<keyword evidence="3" id="KW-1185">Reference proteome</keyword>
<accession>A0A2Z4GAS6</accession>
<dbReference type="KEGG" id="als:DJ013_08710"/>